<protein>
    <submittedName>
        <fullName evidence="3">Bifunctional phosphoglucose/phosphomannose isomerase</fullName>
    </submittedName>
</protein>
<dbReference type="PROSITE" id="PS51464">
    <property type="entry name" value="SIS"/>
    <property type="match status" value="1"/>
</dbReference>
<dbReference type="Proteomes" id="UP000235653">
    <property type="component" value="Unassembled WGS sequence"/>
</dbReference>
<dbReference type="GO" id="GO:1901135">
    <property type="term" value="P:carbohydrate derivative metabolic process"/>
    <property type="evidence" value="ECO:0007669"/>
    <property type="project" value="InterPro"/>
</dbReference>
<keyword evidence="4" id="KW-1185">Reference proteome</keyword>
<accession>A0A2P5P7M6</accession>
<dbReference type="GO" id="GO:0004347">
    <property type="term" value="F:glucose-6-phosphate isomerase activity"/>
    <property type="evidence" value="ECO:0007669"/>
    <property type="project" value="InterPro"/>
</dbReference>
<dbReference type="CDD" id="cd05637">
    <property type="entry name" value="SIS_PGI_PMI_2"/>
    <property type="match status" value="1"/>
</dbReference>
<dbReference type="InterPro" id="IPR046348">
    <property type="entry name" value="SIS_dom_sf"/>
</dbReference>
<comment type="caution">
    <text evidence="3">The sequence shown here is derived from an EMBL/GenBank/DDBJ whole genome shotgun (WGS) entry which is preliminary data.</text>
</comment>
<gene>
    <name evidence="3" type="ORF">JP09_005730</name>
</gene>
<evidence type="ECO:0000313" key="3">
    <source>
        <dbReference type="EMBL" id="PPD58290.1"/>
    </source>
</evidence>
<evidence type="ECO:0000256" key="1">
    <source>
        <dbReference type="ARBA" id="ARBA00010523"/>
    </source>
</evidence>
<sequence>MNEVMLDDEATYAKYDPSGMGKRIRELPTIILDAWQAAINFELPDDYKGVNKVLILGMGGSAIGGDIVRRLLLYEAKAPITVLREYNLPGWVDERTLVIASSYSGGTEETLSAFNQALATPAKKLVITTGGKLLDIARENGVPAFVFKYDAQPRAAIAWGVFPLLNFITRLGLAPDKTAEVAEAALVTEQFARKIEPSKALPVNQAKEMAYTFYGRIPVIYGSDLAVEVAYRWQTQLNENAKQWAFAQAMPELNHNAVVGYQFPADLVPKMQVVMLRSNHLYERNIKRYQVTAELLARAGARVTFTEGRGIAPLAQMMTLILMGDYTSYYLAMLNEVDPTPVEVITYLKGRLAESA</sequence>
<dbReference type="NCBIfam" id="NF006426">
    <property type="entry name" value="PRK08674.1-6"/>
    <property type="match status" value="1"/>
</dbReference>
<dbReference type="CDD" id="cd05017">
    <property type="entry name" value="SIS_PGI_PMI_1"/>
    <property type="match status" value="1"/>
</dbReference>
<evidence type="ECO:0000313" key="4">
    <source>
        <dbReference type="Proteomes" id="UP000235653"/>
    </source>
</evidence>
<dbReference type="NCBIfam" id="TIGR02128">
    <property type="entry name" value="G6PI_arch"/>
    <property type="match status" value="1"/>
</dbReference>
<dbReference type="AlphaFoldDB" id="A0A2P5P7M6"/>
<dbReference type="Pfam" id="PF10432">
    <property type="entry name" value="bact-PGI_C"/>
    <property type="match status" value="1"/>
</dbReference>
<dbReference type="SUPFAM" id="SSF53697">
    <property type="entry name" value="SIS domain"/>
    <property type="match status" value="1"/>
</dbReference>
<organism evidence="3 4">
    <name type="scientific">Dehalogenimonas etheniformans</name>
    <dbReference type="NCBI Taxonomy" id="1536648"/>
    <lineage>
        <taxon>Bacteria</taxon>
        <taxon>Bacillati</taxon>
        <taxon>Chloroflexota</taxon>
        <taxon>Dehalococcoidia</taxon>
        <taxon>Dehalococcoidales</taxon>
        <taxon>Dehalococcoidaceae</taxon>
        <taxon>Dehalogenimonas</taxon>
    </lineage>
</organism>
<comment type="similarity">
    <text evidence="1">Belongs to the PGI/PMI family.</text>
</comment>
<dbReference type="EMBL" id="JQAN02000009">
    <property type="protein sequence ID" value="PPD58290.1"/>
    <property type="molecule type" value="Genomic_DNA"/>
</dbReference>
<proteinExistence type="inferred from homology"/>
<reference evidence="3 4" key="1">
    <citation type="journal article" date="2017" name="ISME J.">
        <title>Grape pomace compost harbors organohalide-respiring Dehalogenimonas species with novel reductive dehalogenase genes.</title>
        <authorList>
            <person name="Yang Y."/>
            <person name="Higgins S.A."/>
            <person name="Yan J."/>
            <person name="Simsir B."/>
            <person name="Chourey K."/>
            <person name="Iyer R."/>
            <person name="Hettich R.L."/>
            <person name="Baldwin B."/>
            <person name="Ogles D.M."/>
            <person name="Loffler F.E."/>
        </authorList>
    </citation>
    <scope>NUCLEOTIDE SEQUENCE [LARGE SCALE GENOMIC DNA]</scope>
    <source>
        <strain evidence="3 4">GP</strain>
    </source>
</reference>
<dbReference type="GO" id="GO:0005975">
    <property type="term" value="P:carbohydrate metabolic process"/>
    <property type="evidence" value="ECO:0007669"/>
    <property type="project" value="InterPro"/>
</dbReference>
<dbReference type="InterPro" id="IPR035484">
    <property type="entry name" value="SIS_PGI/PMI_1"/>
</dbReference>
<name>A0A2P5P7M6_9CHLR</name>
<dbReference type="OrthoDB" id="9771734at2"/>
<dbReference type="InterPro" id="IPR001347">
    <property type="entry name" value="SIS_dom"/>
</dbReference>
<evidence type="ECO:0000256" key="2">
    <source>
        <dbReference type="ARBA" id="ARBA00023235"/>
    </source>
</evidence>
<dbReference type="RefSeq" id="WP_102331294.1">
    <property type="nucleotide sequence ID" value="NZ_CP058566.2"/>
</dbReference>
<dbReference type="Gene3D" id="3.40.50.10490">
    <property type="entry name" value="Glucose-6-phosphate isomerase like protein, domain 1"/>
    <property type="match status" value="2"/>
</dbReference>
<keyword evidence="2 3" id="KW-0413">Isomerase</keyword>
<dbReference type="GO" id="GO:0097367">
    <property type="term" value="F:carbohydrate derivative binding"/>
    <property type="evidence" value="ECO:0007669"/>
    <property type="project" value="InterPro"/>
</dbReference>
<dbReference type="InterPro" id="IPR019490">
    <property type="entry name" value="Glu6P/Mann6P_isomerase_C"/>
</dbReference>
<dbReference type="GO" id="GO:0004476">
    <property type="term" value="F:mannose-6-phosphate isomerase activity"/>
    <property type="evidence" value="ECO:0007669"/>
    <property type="project" value="InterPro"/>
</dbReference>